<evidence type="ECO:0000313" key="5">
    <source>
        <dbReference type="Proteomes" id="UP000722336"/>
    </source>
</evidence>
<dbReference type="InterPro" id="IPR001126">
    <property type="entry name" value="UmuC"/>
</dbReference>
<evidence type="ECO:0000259" key="3">
    <source>
        <dbReference type="Pfam" id="PF00817"/>
    </source>
</evidence>
<sequence>MERWQWRQAQHRRQASPSAGEAAEDAAPLVLAREGPHGPVIHDVNAAARAADMRPGARVTDMRALIPDLVVAKAVPDQDAADLVRLAHWAQRWCPWTRVDGADALLLDTTGSDHLHGGEAAMLRDMKRICAGLGLTARLALAPTIGAAWALARHGGNGTICSPGGMADALAPLPAAALRLDAGTVLLLRRLGLKTIGSLAKVPREAMVRRFRRIEVPTCNPVIRLDQAMGRTREPLVSVQERAPLRVLRRLAEPLGDLDGLERILTDLAGDLCAVMGDSEAGARGLRFTAFRVDGVALTAAAATSRATRDSAHIVRLFAGKLDRLDPGFGVDSAALAVVDGEALIALQDDLTGETKEALAMAQLVDQLSARLGEDAVMRPVSLGSHIPERGEVFRSAVRPVKAGDYPVQRLGRAPLRLLGSPEPADVIHAVPEGPPARFRWRRKLHDVVRAQGPERIAPEWWREPGRSRLRDYYRVEDDQGRRFWLYREGLLSDGRGGRPAWFVHGLDV</sequence>
<accession>A0ABS6SBZ3</accession>
<proteinExistence type="predicted"/>
<feature type="region of interest" description="Disordered" evidence="2">
    <location>
        <begin position="1"/>
        <end position="25"/>
    </location>
</feature>
<dbReference type="PANTHER" id="PTHR35369:SF2">
    <property type="entry name" value="BLR3025 PROTEIN"/>
    <property type="match status" value="1"/>
</dbReference>
<keyword evidence="1" id="KW-0227">DNA damage</keyword>
<evidence type="ECO:0000256" key="1">
    <source>
        <dbReference type="ARBA" id="ARBA00022763"/>
    </source>
</evidence>
<reference evidence="4 5" key="1">
    <citation type="submission" date="2021-04" db="EMBL/GenBank/DDBJ databases">
        <authorList>
            <person name="Pira H."/>
            <person name="Risdian C."/>
            <person name="Wink J."/>
        </authorList>
    </citation>
    <scope>NUCLEOTIDE SEQUENCE [LARGE SCALE GENOMIC DNA]</scope>
    <source>
        <strain evidence="4 5">WHA3</strain>
    </source>
</reference>
<evidence type="ECO:0000313" key="4">
    <source>
        <dbReference type="EMBL" id="MBV7255846.1"/>
    </source>
</evidence>
<dbReference type="InterPro" id="IPR050356">
    <property type="entry name" value="SulA_CellDiv_inhibitor"/>
</dbReference>
<comment type="caution">
    <text evidence="4">The sequence shown here is derived from an EMBL/GenBank/DDBJ whole genome shotgun (WGS) entry which is preliminary data.</text>
</comment>
<gene>
    <name evidence="4" type="ORF">KCG44_03490</name>
</gene>
<feature type="domain" description="UmuC" evidence="3">
    <location>
        <begin position="27"/>
        <end position="150"/>
    </location>
</feature>
<dbReference type="CDD" id="cd03468">
    <property type="entry name" value="PolY_like"/>
    <property type="match status" value="1"/>
</dbReference>
<organism evidence="4 5">
    <name type="scientific">Pacificimonas pallii</name>
    <dbReference type="NCBI Taxonomy" id="2827236"/>
    <lineage>
        <taxon>Bacteria</taxon>
        <taxon>Pseudomonadati</taxon>
        <taxon>Pseudomonadota</taxon>
        <taxon>Alphaproteobacteria</taxon>
        <taxon>Sphingomonadales</taxon>
        <taxon>Sphingosinicellaceae</taxon>
        <taxon>Pacificimonas</taxon>
    </lineage>
</organism>
<name>A0ABS6SBZ3_9SPHN</name>
<dbReference type="PANTHER" id="PTHR35369">
    <property type="entry name" value="BLR3025 PROTEIN-RELATED"/>
    <property type="match status" value="1"/>
</dbReference>
<keyword evidence="5" id="KW-1185">Reference proteome</keyword>
<protein>
    <submittedName>
        <fullName evidence="4">DNA polymerase Y family protein</fullName>
    </submittedName>
</protein>
<dbReference type="Proteomes" id="UP000722336">
    <property type="component" value="Unassembled WGS sequence"/>
</dbReference>
<dbReference type="EMBL" id="JAGSPA010000001">
    <property type="protein sequence ID" value="MBV7255846.1"/>
    <property type="molecule type" value="Genomic_DNA"/>
</dbReference>
<evidence type="ECO:0000256" key="2">
    <source>
        <dbReference type="SAM" id="MobiDB-lite"/>
    </source>
</evidence>
<dbReference type="Pfam" id="PF00817">
    <property type="entry name" value="IMS"/>
    <property type="match status" value="1"/>
</dbReference>